<protein>
    <submittedName>
        <fullName evidence="1">Hydrocarbon binding protein</fullName>
    </submittedName>
</protein>
<dbReference type="RefSeq" id="WP_307257434.1">
    <property type="nucleotide sequence ID" value="NZ_JAUSUC010000020.1"/>
</dbReference>
<gene>
    <name evidence="1" type="ORF">J2S13_001849</name>
</gene>
<comment type="caution">
    <text evidence="1">The sequence shown here is derived from an EMBL/GenBank/DDBJ whole genome shotgun (WGS) entry which is preliminary data.</text>
</comment>
<accession>A0AAJ1WGS8</accession>
<organism evidence="1 2">
    <name type="scientific">Oikeobacillus pervagus</name>
    <dbReference type="NCBI Taxonomy" id="1325931"/>
    <lineage>
        <taxon>Bacteria</taxon>
        <taxon>Bacillati</taxon>
        <taxon>Bacillota</taxon>
        <taxon>Bacilli</taxon>
        <taxon>Bacillales</taxon>
        <taxon>Bacillaceae</taxon>
        <taxon>Oikeobacillus</taxon>
    </lineage>
</organism>
<dbReference type="Pfam" id="PF10702">
    <property type="entry name" value="DUF2507"/>
    <property type="match status" value="1"/>
</dbReference>
<dbReference type="SUPFAM" id="SSF111126">
    <property type="entry name" value="Ligand-binding domain in the NO signalling and Golgi transport"/>
    <property type="match status" value="1"/>
</dbReference>
<evidence type="ECO:0000313" key="2">
    <source>
        <dbReference type="Proteomes" id="UP001237207"/>
    </source>
</evidence>
<dbReference type="InterPro" id="IPR019642">
    <property type="entry name" value="DUF2507"/>
</dbReference>
<dbReference type="InterPro" id="IPR024096">
    <property type="entry name" value="NO_sig/Golgi_transp_ligand-bd"/>
</dbReference>
<name>A0AAJ1WGS8_9BACI</name>
<proteinExistence type="predicted"/>
<dbReference type="EMBL" id="JAUSUC010000020">
    <property type="protein sequence ID" value="MDQ0215432.1"/>
    <property type="molecule type" value="Genomic_DNA"/>
</dbReference>
<reference evidence="1" key="1">
    <citation type="submission" date="2023-07" db="EMBL/GenBank/DDBJ databases">
        <title>Genomic Encyclopedia of Type Strains, Phase IV (KMG-IV): sequencing the most valuable type-strain genomes for metagenomic binning, comparative biology and taxonomic classification.</title>
        <authorList>
            <person name="Goeker M."/>
        </authorList>
    </citation>
    <scope>NUCLEOTIDE SEQUENCE</scope>
    <source>
        <strain evidence="1">DSM 23947</strain>
    </source>
</reference>
<dbReference type="Gene3D" id="3.30.1380.20">
    <property type="entry name" value="Trafficking protein particle complex subunit 3"/>
    <property type="match status" value="1"/>
</dbReference>
<keyword evidence="2" id="KW-1185">Reference proteome</keyword>
<evidence type="ECO:0000313" key="1">
    <source>
        <dbReference type="EMBL" id="MDQ0215432.1"/>
    </source>
</evidence>
<sequence>MEETDQSSTLVVSMFGYELIREILLPEILGQDTPEVLYWAGKALARKFPLMSEDEISTFFNEAGWGNLQISKQQKRETSFDLSGPFIERKIKLPTTTSFSLEAGFIAEQISIQKNVTAEAIHEVQKRSSSVKIIIQWNEKD</sequence>
<dbReference type="Proteomes" id="UP001237207">
    <property type="component" value="Unassembled WGS sequence"/>
</dbReference>
<dbReference type="AlphaFoldDB" id="A0AAJ1WGS8"/>